<evidence type="ECO:0000313" key="2">
    <source>
        <dbReference type="EMBL" id="EMD32280.1"/>
    </source>
</evidence>
<keyword evidence="1" id="KW-0812">Transmembrane</keyword>
<dbReference type="HOGENOM" id="CLU_044614_1_0_1"/>
<reference evidence="2 3" key="1">
    <citation type="journal article" date="2012" name="Proc. Natl. Acad. Sci. U.S.A.">
        <title>Comparative genomics of Ceriporiopsis subvermispora and Phanerochaete chrysosporium provide insight into selective ligninolysis.</title>
        <authorList>
            <person name="Fernandez-Fueyo E."/>
            <person name="Ruiz-Duenas F.J."/>
            <person name="Ferreira P."/>
            <person name="Floudas D."/>
            <person name="Hibbett D.S."/>
            <person name="Canessa P."/>
            <person name="Larrondo L.F."/>
            <person name="James T.Y."/>
            <person name="Seelenfreund D."/>
            <person name="Lobos S."/>
            <person name="Polanco R."/>
            <person name="Tello M."/>
            <person name="Honda Y."/>
            <person name="Watanabe T."/>
            <person name="Watanabe T."/>
            <person name="Ryu J.S."/>
            <person name="Kubicek C.P."/>
            <person name="Schmoll M."/>
            <person name="Gaskell J."/>
            <person name="Hammel K.E."/>
            <person name="St John F.J."/>
            <person name="Vanden Wymelenberg A."/>
            <person name="Sabat G."/>
            <person name="Splinter BonDurant S."/>
            <person name="Syed K."/>
            <person name="Yadav J.S."/>
            <person name="Doddapaneni H."/>
            <person name="Subramanian V."/>
            <person name="Lavin J.L."/>
            <person name="Oguiza J.A."/>
            <person name="Perez G."/>
            <person name="Pisabarro A.G."/>
            <person name="Ramirez L."/>
            <person name="Santoyo F."/>
            <person name="Master E."/>
            <person name="Coutinho P.M."/>
            <person name="Henrissat B."/>
            <person name="Lombard V."/>
            <person name="Magnuson J.K."/>
            <person name="Kuees U."/>
            <person name="Hori C."/>
            <person name="Igarashi K."/>
            <person name="Samejima M."/>
            <person name="Held B.W."/>
            <person name="Barry K.W."/>
            <person name="LaButti K.M."/>
            <person name="Lapidus A."/>
            <person name="Lindquist E.A."/>
            <person name="Lucas S.M."/>
            <person name="Riley R."/>
            <person name="Salamov A.A."/>
            <person name="Hoffmeister D."/>
            <person name="Schwenk D."/>
            <person name="Hadar Y."/>
            <person name="Yarden O."/>
            <person name="de Vries R.P."/>
            <person name="Wiebenga A."/>
            <person name="Stenlid J."/>
            <person name="Eastwood D."/>
            <person name="Grigoriev I.V."/>
            <person name="Berka R.M."/>
            <person name="Blanchette R.A."/>
            <person name="Kersten P."/>
            <person name="Martinez A.T."/>
            <person name="Vicuna R."/>
            <person name="Cullen D."/>
        </authorList>
    </citation>
    <scope>NUCLEOTIDE SEQUENCE [LARGE SCALE GENOMIC DNA]</scope>
    <source>
        <strain evidence="2 3">B</strain>
    </source>
</reference>
<gene>
    <name evidence="2" type="ORF">CERSUDRAFT_88274</name>
</gene>
<keyword evidence="1" id="KW-1133">Transmembrane helix</keyword>
<dbReference type="AlphaFoldDB" id="M2QJI7"/>
<dbReference type="OrthoDB" id="3357408at2759"/>
<organism evidence="2 3">
    <name type="scientific">Ceriporiopsis subvermispora (strain B)</name>
    <name type="common">White-rot fungus</name>
    <name type="synonym">Gelatoporia subvermispora</name>
    <dbReference type="NCBI Taxonomy" id="914234"/>
    <lineage>
        <taxon>Eukaryota</taxon>
        <taxon>Fungi</taxon>
        <taxon>Dikarya</taxon>
        <taxon>Basidiomycota</taxon>
        <taxon>Agaricomycotina</taxon>
        <taxon>Agaricomycetes</taxon>
        <taxon>Polyporales</taxon>
        <taxon>Gelatoporiaceae</taxon>
        <taxon>Gelatoporia</taxon>
    </lineage>
</organism>
<feature type="transmembrane region" description="Helical" evidence="1">
    <location>
        <begin position="109"/>
        <end position="131"/>
    </location>
</feature>
<keyword evidence="3" id="KW-1185">Reference proteome</keyword>
<feature type="transmembrane region" description="Helical" evidence="1">
    <location>
        <begin position="151"/>
        <end position="178"/>
    </location>
</feature>
<dbReference type="Proteomes" id="UP000016930">
    <property type="component" value="Unassembled WGS sequence"/>
</dbReference>
<sequence>MITLVMGVIGTLDASLTTAINIRAWSTGDLTQFINSSWMNDVKMVDQVLMPLIGDAMLTYRCWIVYEHSWRAIIPSSLLWLVGFGLCIVLNIKAAVLTSAVGINDPSLTPYIASLLAITVVQNILTTSLIIHRIWSVQRDIRRHGVLHGNVIFIVRTIVESGVLYTSSAVILLGTAVVRNNADYITGDALVQITGIAFNLIIIRFDQSLADRYALPSPASDPNITTATTTRELPHMQIYISRQTEIATESACEKVDTAAYEL</sequence>
<evidence type="ECO:0000313" key="3">
    <source>
        <dbReference type="Proteomes" id="UP000016930"/>
    </source>
</evidence>
<keyword evidence="1" id="KW-0472">Membrane</keyword>
<evidence type="ECO:0000256" key="1">
    <source>
        <dbReference type="SAM" id="Phobius"/>
    </source>
</evidence>
<dbReference type="EMBL" id="KB445812">
    <property type="protein sequence ID" value="EMD32280.1"/>
    <property type="molecule type" value="Genomic_DNA"/>
</dbReference>
<accession>M2QJI7</accession>
<feature type="transmembrane region" description="Helical" evidence="1">
    <location>
        <begin position="78"/>
        <end position="103"/>
    </location>
</feature>
<name>M2QJI7_CERS8</name>
<feature type="transmembrane region" description="Helical" evidence="1">
    <location>
        <begin position="184"/>
        <end position="203"/>
    </location>
</feature>
<proteinExistence type="predicted"/>
<protein>
    <submittedName>
        <fullName evidence="2">Uncharacterized protein</fullName>
    </submittedName>
</protein>